<accession>A0A2M9HTR6</accession>
<comment type="caution">
    <text evidence="1">The sequence shown here is derived from an EMBL/GenBank/DDBJ whole genome shotgun (WGS) entry which is preliminary data.</text>
</comment>
<keyword evidence="2" id="KW-1185">Reference proteome</keyword>
<dbReference type="Pfam" id="PF06940">
    <property type="entry name" value="DUF1287"/>
    <property type="match status" value="1"/>
</dbReference>
<evidence type="ECO:0000313" key="2">
    <source>
        <dbReference type="Proteomes" id="UP000228755"/>
    </source>
</evidence>
<name>A0A2M9HTR6_9BIFI</name>
<dbReference type="Gene3D" id="3.90.1720.10">
    <property type="entry name" value="endopeptidase domain like (from Nostoc punctiforme)"/>
    <property type="match status" value="1"/>
</dbReference>
<dbReference type="EMBL" id="PGLQ01000001">
    <property type="protein sequence ID" value="PJM80188.1"/>
    <property type="molecule type" value="Genomic_DNA"/>
</dbReference>
<sequence length="267" mass="29530">MSRDGQHRIKRRVAAGVAIALIAFLCTAGAFAVHHMTGLPWRPLGNSLVETIAAAGANKSDDTSIMSRQEAERQYPRQASPVDFNANGKDDYSDILAGALADAANKPQYDDGYYQGGYPPDDRGACTDVIWRAFREAGYDLKAMVDADISADPSSYATVAPNPDPNIDFRRTGVLDTFFAKYARKLTDDPADKDQWQAGDIVVFSHTKHIGIISGKRDATGLPYVIHNMGQQQRENDYFAFRKHMTVTGHYRFDASQIPPDVLKAWR</sequence>
<evidence type="ECO:0000313" key="1">
    <source>
        <dbReference type="EMBL" id="PJM80188.1"/>
    </source>
</evidence>
<dbReference type="AlphaFoldDB" id="A0A2M9HTR6"/>
<reference evidence="1 2" key="1">
    <citation type="submission" date="2017-11" db="EMBL/GenBank/DDBJ databases">
        <title>Draft genome sequences of strains TRE 1, TRE D, TRE H and TRI 7, isolated from tamarins, belonging to four potential novel Bifidobacterium species.</title>
        <authorList>
            <person name="Mattarelli P."/>
            <person name="Modesto M."/>
            <person name="Bonetti A."/>
            <person name="Puglisi E."/>
            <person name="Morelli L."/>
        </authorList>
    </citation>
    <scope>NUCLEOTIDE SEQUENCE [LARGE SCALE GENOMIC DNA]</scope>
    <source>
        <strain evidence="2">TRED</strain>
    </source>
</reference>
<proteinExistence type="predicted"/>
<dbReference type="InterPro" id="IPR009706">
    <property type="entry name" value="DUF1287"/>
</dbReference>
<dbReference type="Proteomes" id="UP000228755">
    <property type="component" value="Unassembled WGS sequence"/>
</dbReference>
<organism evidence="1 2">
    <name type="scientific">Bifidobacterium scaligerum</name>
    <dbReference type="NCBI Taxonomy" id="2052656"/>
    <lineage>
        <taxon>Bacteria</taxon>
        <taxon>Bacillati</taxon>
        <taxon>Actinomycetota</taxon>
        <taxon>Actinomycetes</taxon>
        <taxon>Bifidobacteriales</taxon>
        <taxon>Bifidobacteriaceae</taxon>
        <taxon>Bifidobacterium</taxon>
    </lineage>
</organism>
<protein>
    <submittedName>
        <fullName evidence="1">DUF1287 domain-containing protein</fullName>
    </submittedName>
</protein>
<gene>
    <name evidence="1" type="ORF">CUU80_02765</name>
</gene>
<dbReference type="OrthoDB" id="114026at2"/>